<comment type="caution">
    <text evidence="1">The sequence shown here is derived from an EMBL/GenBank/DDBJ whole genome shotgun (WGS) entry which is preliminary data.</text>
</comment>
<name>A0AAI9HHN0_CITFR</name>
<protein>
    <recommendedName>
        <fullName evidence="2">DUF551 domain-containing protein</fullName>
    </recommendedName>
</protein>
<organism evidence="1">
    <name type="scientific">Citrobacter freundii</name>
    <dbReference type="NCBI Taxonomy" id="546"/>
    <lineage>
        <taxon>Bacteria</taxon>
        <taxon>Pseudomonadati</taxon>
        <taxon>Pseudomonadota</taxon>
        <taxon>Gammaproteobacteria</taxon>
        <taxon>Enterobacterales</taxon>
        <taxon>Enterobacteriaceae</taxon>
        <taxon>Citrobacter</taxon>
        <taxon>Citrobacter freundii complex</taxon>
    </lineage>
</organism>
<dbReference type="AlphaFoldDB" id="A0AAI9HHN0"/>
<dbReference type="EMBL" id="ABKLER030000010">
    <property type="protein sequence ID" value="EMN4145546.1"/>
    <property type="molecule type" value="Genomic_DNA"/>
</dbReference>
<evidence type="ECO:0008006" key="2">
    <source>
        <dbReference type="Google" id="ProtNLM"/>
    </source>
</evidence>
<evidence type="ECO:0000313" key="1">
    <source>
        <dbReference type="EMBL" id="EMN4145546.1"/>
    </source>
</evidence>
<accession>A0AAI9HHN0</accession>
<reference evidence="1" key="1">
    <citation type="submission" date="2024-02" db="EMBL/GenBank/DDBJ databases">
        <authorList>
            <consortium name="Clinical and Environmental Microbiology Branch: Whole genome sequencing antimicrobial resistance pathogens in the healthcare setting"/>
        </authorList>
    </citation>
    <scope>NUCLEOTIDE SEQUENCE</scope>
    <source>
        <strain evidence="1">2023GN-00102</strain>
    </source>
</reference>
<dbReference type="RefSeq" id="WP_174332476.1">
    <property type="nucleotide sequence ID" value="NZ_CAXOME010000032.1"/>
</dbReference>
<gene>
    <name evidence="1" type="ORF">PQQ21_002821</name>
</gene>
<proteinExistence type="predicted"/>
<sequence>MTKSTNHPAQGPVSLDRLHQIREILSKASAQSDGGNLGYAMADAVKVIEGVIAAFGAEPVLYAAEETLAYARMGELHLKCLSQPMGYAVIPLYTTPPAQVVPENCVTAEHRRVIEMLLNVCGAAFELADDSCQQDVDGEECHVVPDDAFQKLSDALDEIENTLPTEDVDRPDVFLAWSAMPRAALKSILQAGNSPVTPDDVLRMDWLVSKTVDVREPMVYGSHSIFWSQTITDEDDDYHATKLREQIDAAMAAEQAAAPQQENV</sequence>